<dbReference type="InterPro" id="IPR027417">
    <property type="entry name" value="P-loop_NTPase"/>
</dbReference>
<dbReference type="PANTHER" id="PTHR42771:SF10">
    <property type="entry name" value="FERRICHROME TRANSPORT ATP-BINDING PROTEIN FHUC"/>
    <property type="match status" value="1"/>
</dbReference>
<dbReference type="CDD" id="cd03214">
    <property type="entry name" value="ABC_Iron-Siderophores_B12_Hemin"/>
    <property type="match status" value="1"/>
</dbReference>
<sequence length="260" mass="29140">MENNDCFEIRHLNFSYGNKQIFRDLNLSLPQGKITTILGGNGCGKSTLFQILTKNLKATGGKIFLNGQQLDQIGLKQFARKVAIVHQNNTAPGDILVEQLVAYGRIPFSYLGKAESRENDEKMIERAMKITGITSLRKKPVYALSGGQRQRVWIAMALAQGTKVLFLDEPTTFLDVRYQLQILRLVRQLNEKLGMTIIMVLHDINQAVNYSDEIVALSPQGDLVAQGVPEDVISKPVLKRVYGVELETVEAQERRIVLTI</sequence>
<dbReference type="PROSITE" id="PS50893">
    <property type="entry name" value="ABC_TRANSPORTER_2"/>
    <property type="match status" value="1"/>
</dbReference>
<evidence type="ECO:0000256" key="6">
    <source>
        <dbReference type="ARBA" id="ARBA00022840"/>
    </source>
</evidence>
<dbReference type="GO" id="GO:0006826">
    <property type="term" value="P:iron ion transport"/>
    <property type="evidence" value="ECO:0007669"/>
    <property type="project" value="UniProtKB-KW"/>
</dbReference>
<dbReference type="GO" id="GO:0016887">
    <property type="term" value="F:ATP hydrolysis activity"/>
    <property type="evidence" value="ECO:0007669"/>
    <property type="project" value="InterPro"/>
</dbReference>
<protein>
    <submittedName>
        <fullName evidence="11">Iron complex transport system ATP-binding protein</fullName>
    </submittedName>
</protein>
<accession>A0A4R1QMJ5</accession>
<name>A0A4R1QMJ5_9FIRM</name>
<dbReference type="SUPFAM" id="SSF52540">
    <property type="entry name" value="P-loop containing nucleoside triphosphate hydrolases"/>
    <property type="match status" value="1"/>
</dbReference>
<dbReference type="SMART" id="SM00382">
    <property type="entry name" value="AAA"/>
    <property type="match status" value="1"/>
</dbReference>
<evidence type="ECO:0000256" key="7">
    <source>
        <dbReference type="ARBA" id="ARBA00023004"/>
    </source>
</evidence>
<keyword evidence="8" id="KW-0406">Ion transport</keyword>
<evidence type="ECO:0000256" key="8">
    <source>
        <dbReference type="ARBA" id="ARBA00023065"/>
    </source>
</evidence>
<dbReference type="AlphaFoldDB" id="A0A4R1QMJ5"/>
<keyword evidence="6 11" id="KW-0067">ATP-binding</keyword>
<dbReference type="PANTHER" id="PTHR42771">
    <property type="entry name" value="IRON(3+)-HYDROXAMATE IMPORT ATP-BINDING PROTEIN FHUC"/>
    <property type="match status" value="1"/>
</dbReference>
<evidence type="ECO:0000313" key="11">
    <source>
        <dbReference type="EMBL" id="TCL54896.1"/>
    </source>
</evidence>
<dbReference type="GO" id="GO:0005524">
    <property type="term" value="F:ATP binding"/>
    <property type="evidence" value="ECO:0007669"/>
    <property type="project" value="UniProtKB-KW"/>
</dbReference>
<keyword evidence="7" id="KW-0408">Iron</keyword>
<dbReference type="InterPro" id="IPR017871">
    <property type="entry name" value="ABC_transporter-like_CS"/>
</dbReference>
<evidence type="ECO:0000256" key="3">
    <source>
        <dbReference type="ARBA" id="ARBA00022475"/>
    </source>
</evidence>
<evidence type="ECO:0000256" key="4">
    <source>
        <dbReference type="ARBA" id="ARBA00022496"/>
    </source>
</evidence>
<dbReference type="GO" id="GO:0005886">
    <property type="term" value="C:plasma membrane"/>
    <property type="evidence" value="ECO:0007669"/>
    <property type="project" value="UniProtKB-SubCell"/>
</dbReference>
<dbReference type="STRING" id="1650663.GCA_001486665_01966"/>
<keyword evidence="9" id="KW-0472">Membrane</keyword>
<evidence type="ECO:0000256" key="2">
    <source>
        <dbReference type="ARBA" id="ARBA00022448"/>
    </source>
</evidence>
<evidence type="ECO:0000256" key="9">
    <source>
        <dbReference type="ARBA" id="ARBA00023136"/>
    </source>
</evidence>
<evidence type="ECO:0000256" key="1">
    <source>
        <dbReference type="ARBA" id="ARBA00004202"/>
    </source>
</evidence>
<keyword evidence="4" id="KW-0410">Iron transport</keyword>
<reference evidence="11 12" key="1">
    <citation type="submission" date="2019-03" db="EMBL/GenBank/DDBJ databases">
        <title>Genomic Encyclopedia of Type Strains, Phase IV (KMG-IV): sequencing the most valuable type-strain genomes for metagenomic binning, comparative biology and taxonomic classification.</title>
        <authorList>
            <person name="Goeker M."/>
        </authorList>
    </citation>
    <scope>NUCLEOTIDE SEQUENCE [LARGE SCALE GENOMIC DNA]</scope>
    <source>
        <strain evidence="11 12">DSM 100451</strain>
    </source>
</reference>
<dbReference type="InterPro" id="IPR051535">
    <property type="entry name" value="Siderophore_ABC-ATPase"/>
</dbReference>
<dbReference type="InterPro" id="IPR003593">
    <property type="entry name" value="AAA+_ATPase"/>
</dbReference>
<comment type="caution">
    <text evidence="11">The sequence shown here is derived from an EMBL/GenBank/DDBJ whole genome shotgun (WGS) entry which is preliminary data.</text>
</comment>
<dbReference type="OrthoDB" id="9799337at2"/>
<feature type="domain" description="ABC transporter" evidence="10">
    <location>
        <begin position="7"/>
        <end position="245"/>
    </location>
</feature>
<dbReference type="RefSeq" id="WP_058964360.1">
    <property type="nucleotide sequence ID" value="NZ_CABKVM010000017.1"/>
</dbReference>
<dbReference type="PROSITE" id="PS00211">
    <property type="entry name" value="ABC_TRANSPORTER_1"/>
    <property type="match status" value="1"/>
</dbReference>
<keyword evidence="5" id="KW-0547">Nucleotide-binding</keyword>
<dbReference type="EMBL" id="SLUM01000019">
    <property type="protein sequence ID" value="TCL54896.1"/>
    <property type="molecule type" value="Genomic_DNA"/>
</dbReference>
<organism evidence="11 12">
    <name type="scientific">Allofournierella massiliensis</name>
    <dbReference type="NCBI Taxonomy" id="1650663"/>
    <lineage>
        <taxon>Bacteria</taxon>
        <taxon>Bacillati</taxon>
        <taxon>Bacillota</taxon>
        <taxon>Clostridia</taxon>
        <taxon>Eubacteriales</taxon>
        <taxon>Oscillospiraceae</taxon>
        <taxon>Allofournierella</taxon>
    </lineage>
</organism>
<evidence type="ECO:0000259" key="10">
    <source>
        <dbReference type="PROSITE" id="PS50893"/>
    </source>
</evidence>
<evidence type="ECO:0000256" key="5">
    <source>
        <dbReference type="ARBA" id="ARBA00022741"/>
    </source>
</evidence>
<keyword evidence="2" id="KW-0813">Transport</keyword>
<comment type="subcellular location">
    <subcellularLocation>
        <location evidence="1">Cell membrane</location>
        <topology evidence="1">Peripheral membrane protein</topology>
    </subcellularLocation>
</comment>
<dbReference type="Gene3D" id="3.40.50.300">
    <property type="entry name" value="P-loop containing nucleotide triphosphate hydrolases"/>
    <property type="match status" value="1"/>
</dbReference>
<gene>
    <name evidence="11" type="ORF">EDD77_11919</name>
</gene>
<proteinExistence type="predicted"/>
<dbReference type="FunFam" id="3.40.50.300:FF:000134">
    <property type="entry name" value="Iron-enterobactin ABC transporter ATP-binding protein"/>
    <property type="match status" value="1"/>
</dbReference>
<dbReference type="InterPro" id="IPR003439">
    <property type="entry name" value="ABC_transporter-like_ATP-bd"/>
</dbReference>
<keyword evidence="3" id="KW-1003">Cell membrane</keyword>
<evidence type="ECO:0000313" key="12">
    <source>
        <dbReference type="Proteomes" id="UP000295184"/>
    </source>
</evidence>
<dbReference type="Proteomes" id="UP000295184">
    <property type="component" value="Unassembled WGS sequence"/>
</dbReference>
<dbReference type="Pfam" id="PF00005">
    <property type="entry name" value="ABC_tran"/>
    <property type="match status" value="1"/>
</dbReference>